<name>A0AA88KMT6_NAELO</name>
<reference evidence="2 3" key="1">
    <citation type="journal article" date="2018" name="BMC Genomics">
        <title>The genome of Naegleria lovaniensis, the basis for a comparative approach to unravel pathogenicity factors of the human pathogenic amoeba N. fowleri.</title>
        <authorList>
            <person name="Liechti N."/>
            <person name="Schurch N."/>
            <person name="Bruggmann R."/>
            <person name="Wittwer M."/>
        </authorList>
    </citation>
    <scope>NUCLEOTIDE SEQUENCE [LARGE SCALE GENOMIC DNA]</scope>
    <source>
        <strain evidence="2 3">ATCC 30569</strain>
    </source>
</reference>
<keyword evidence="3" id="KW-1185">Reference proteome</keyword>
<feature type="region of interest" description="Disordered" evidence="1">
    <location>
        <begin position="317"/>
        <end position="341"/>
    </location>
</feature>
<comment type="caution">
    <text evidence="2">The sequence shown here is derived from an EMBL/GenBank/DDBJ whole genome shotgun (WGS) entry which is preliminary data.</text>
</comment>
<dbReference type="Proteomes" id="UP000816034">
    <property type="component" value="Unassembled WGS sequence"/>
</dbReference>
<evidence type="ECO:0000313" key="3">
    <source>
        <dbReference type="Proteomes" id="UP000816034"/>
    </source>
</evidence>
<accession>A0AA88KMT6</accession>
<organism evidence="2 3">
    <name type="scientific">Naegleria lovaniensis</name>
    <name type="common">Amoeba</name>
    <dbReference type="NCBI Taxonomy" id="51637"/>
    <lineage>
        <taxon>Eukaryota</taxon>
        <taxon>Discoba</taxon>
        <taxon>Heterolobosea</taxon>
        <taxon>Tetramitia</taxon>
        <taxon>Eutetramitia</taxon>
        <taxon>Vahlkampfiidae</taxon>
        <taxon>Naegleria</taxon>
    </lineage>
</organism>
<dbReference type="EMBL" id="PYSW02000026">
    <property type="protein sequence ID" value="KAG2381816.1"/>
    <property type="molecule type" value="Genomic_DNA"/>
</dbReference>
<evidence type="ECO:0000256" key="1">
    <source>
        <dbReference type="SAM" id="MobiDB-lite"/>
    </source>
</evidence>
<feature type="compositionally biased region" description="Low complexity" evidence="1">
    <location>
        <begin position="325"/>
        <end position="341"/>
    </location>
</feature>
<dbReference type="RefSeq" id="XP_044547495.1">
    <property type="nucleotide sequence ID" value="XM_044696035.1"/>
</dbReference>
<dbReference type="AlphaFoldDB" id="A0AA88KMT6"/>
<dbReference type="GeneID" id="68098654"/>
<protein>
    <submittedName>
        <fullName evidence="2">Uncharacterized protein</fullName>
    </submittedName>
</protein>
<evidence type="ECO:0000313" key="2">
    <source>
        <dbReference type="EMBL" id="KAG2381816.1"/>
    </source>
</evidence>
<proteinExistence type="predicted"/>
<sequence length="341" mass="39458">MFSNKPSVPTSLVMNNAMVSRYACIMDNQIYPFKQTIQNSIIINELTFNHELFKKKLHQHATIYFMNINNIVPNVTSIIYINDKYYGTLDKLNHVLQVELLPATLTRMMIKEMNTLIFNNTFKETKETQSEILENYKDKLFENINMATLNSYIKTGKIQLDSNSPTISELDKFLVEQETKRINDTKKVKSILQVQLSDLTDRLSFQTKNMSPGSGNNDSQLIEWAEKQYKYLESDIMNKYLNILHCVNILKYFNLNIMNASSETNLKQIELLFELIQDKSLDKVSAQELKDKRKEVNYMIQERIQLLKKLINTENPASTTRVADSNTSSTSNVTNSANKSI</sequence>
<gene>
    <name evidence="2" type="ORF">C9374_006200</name>
</gene>